<dbReference type="Pfam" id="PF25213">
    <property type="entry name" value="HVO_A0261_N"/>
    <property type="match status" value="1"/>
</dbReference>
<feature type="domain" description="HVO-A0261-like N-terminal" evidence="1">
    <location>
        <begin position="36"/>
        <end position="119"/>
    </location>
</feature>
<gene>
    <name evidence="2" type="ORF">ELS19_09340</name>
</gene>
<comment type="caution">
    <text evidence="2">The sequence shown here is derived from an EMBL/GenBank/DDBJ whole genome shotgun (WGS) entry which is preliminary data.</text>
</comment>
<proteinExistence type="predicted"/>
<name>A0A482TNQ9_9EURY</name>
<dbReference type="Gene3D" id="1.10.10.10">
    <property type="entry name" value="Winged helix-like DNA-binding domain superfamily/Winged helix DNA-binding domain"/>
    <property type="match status" value="1"/>
</dbReference>
<dbReference type="SUPFAM" id="SSF46785">
    <property type="entry name" value="Winged helix' DNA-binding domain"/>
    <property type="match status" value="1"/>
</dbReference>
<evidence type="ECO:0000259" key="1">
    <source>
        <dbReference type="Pfam" id="PF25213"/>
    </source>
</evidence>
<sequence length="199" mass="22514">MITGETMTDTIAIEELLRYAAERRLLREELDDDRLDTDTMIDVVRHGPVLETLYGQSLDRRDVEDSLGVSRATSHRLTRWLVEEGLAERRDGTFSLTGKGEVYADELLRLDRNLRAAERLAPLLDCICETHREFVVEPFADATITEATPNDPYRPVSRFLELLAESDTFRGFNTTHVVPPGTPGAEDQLFDTDDAEFIG</sequence>
<dbReference type="AlphaFoldDB" id="A0A482TNQ9"/>
<protein>
    <recommendedName>
        <fullName evidence="1">HVO-A0261-like N-terminal domain-containing protein</fullName>
    </recommendedName>
</protein>
<dbReference type="InterPro" id="IPR036388">
    <property type="entry name" value="WH-like_DNA-bd_sf"/>
</dbReference>
<dbReference type="InterPro" id="IPR036390">
    <property type="entry name" value="WH_DNA-bd_sf"/>
</dbReference>
<evidence type="ECO:0000313" key="2">
    <source>
        <dbReference type="EMBL" id="RYJ15393.1"/>
    </source>
</evidence>
<accession>A0A482TNQ9</accession>
<evidence type="ECO:0000313" key="3">
    <source>
        <dbReference type="Proteomes" id="UP000294028"/>
    </source>
</evidence>
<dbReference type="Proteomes" id="UP000294028">
    <property type="component" value="Unassembled WGS sequence"/>
</dbReference>
<dbReference type="EMBL" id="RZHH01000002">
    <property type="protein sequence ID" value="RYJ15393.1"/>
    <property type="molecule type" value="Genomic_DNA"/>
</dbReference>
<dbReference type="InterPro" id="IPR057527">
    <property type="entry name" value="HVO_A0261-like_N"/>
</dbReference>
<organism evidence="2 3">
    <name type="scientific">Halogeometricum borinquense</name>
    <dbReference type="NCBI Taxonomy" id="60847"/>
    <lineage>
        <taxon>Archaea</taxon>
        <taxon>Methanobacteriati</taxon>
        <taxon>Methanobacteriota</taxon>
        <taxon>Stenosarchaea group</taxon>
        <taxon>Halobacteria</taxon>
        <taxon>Halobacteriales</taxon>
        <taxon>Haloferacaceae</taxon>
        <taxon>Halogeometricum</taxon>
    </lineage>
</organism>
<reference evidence="2 3" key="1">
    <citation type="submission" date="2018-12" db="EMBL/GenBank/DDBJ databases">
        <title>Genome analysis provides insights into bioremediation potentialities of Halogeometricum borinquense strain N11.</title>
        <authorList>
            <person name="Najjari A."/>
            <person name="Youssef N."/>
            <person name="Fhoula I."/>
            <person name="Ben Dhia O."/>
            <person name="Mahjoubi M."/>
            <person name="Ouzari H.I."/>
            <person name="Cherif A."/>
        </authorList>
    </citation>
    <scope>NUCLEOTIDE SEQUENCE [LARGE SCALE GENOMIC DNA]</scope>
    <source>
        <strain evidence="2 3">N11</strain>
    </source>
</reference>